<sequence>MVLSRVADLEAQLQLAQRDLQAAKEPAAAGAEPAELLSAAQEQVGPRLQQLLEECGCQVKPGSEGEEGAGQPTAGLVQQLQALQGLLQAPGLRLGAEELQCLLANSDAKLAQLKA</sequence>
<reference evidence="1 2" key="1">
    <citation type="submission" date="2020-02" db="EMBL/GenBank/DDBJ databases">
        <title>Draft genome sequence of Haematococcus lacustris strain NIES-144.</title>
        <authorList>
            <person name="Morimoto D."/>
            <person name="Nakagawa S."/>
            <person name="Yoshida T."/>
            <person name="Sawayama S."/>
        </authorList>
    </citation>
    <scope>NUCLEOTIDE SEQUENCE [LARGE SCALE GENOMIC DNA]</scope>
    <source>
        <strain evidence="1 2">NIES-144</strain>
    </source>
</reference>
<evidence type="ECO:0000313" key="1">
    <source>
        <dbReference type="EMBL" id="GFH12859.1"/>
    </source>
</evidence>
<evidence type="ECO:0000313" key="2">
    <source>
        <dbReference type="Proteomes" id="UP000485058"/>
    </source>
</evidence>
<dbReference type="Proteomes" id="UP000485058">
    <property type="component" value="Unassembled WGS sequence"/>
</dbReference>
<gene>
    <name evidence="1" type="ORF">HaLaN_08624</name>
</gene>
<accession>A0A699Z1J8</accession>
<name>A0A699Z1J8_HAELA</name>
<comment type="caution">
    <text evidence="1">The sequence shown here is derived from an EMBL/GenBank/DDBJ whole genome shotgun (WGS) entry which is preliminary data.</text>
</comment>
<protein>
    <submittedName>
        <fullName evidence="1">Uncharacterized protein</fullName>
    </submittedName>
</protein>
<proteinExistence type="predicted"/>
<dbReference type="AlphaFoldDB" id="A0A699Z1J8"/>
<dbReference type="EMBL" id="BLLF01000547">
    <property type="protein sequence ID" value="GFH12859.1"/>
    <property type="molecule type" value="Genomic_DNA"/>
</dbReference>
<keyword evidence="2" id="KW-1185">Reference proteome</keyword>
<organism evidence="1 2">
    <name type="scientific">Haematococcus lacustris</name>
    <name type="common">Green alga</name>
    <name type="synonym">Haematococcus pluvialis</name>
    <dbReference type="NCBI Taxonomy" id="44745"/>
    <lineage>
        <taxon>Eukaryota</taxon>
        <taxon>Viridiplantae</taxon>
        <taxon>Chlorophyta</taxon>
        <taxon>core chlorophytes</taxon>
        <taxon>Chlorophyceae</taxon>
        <taxon>CS clade</taxon>
        <taxon>Chlamydomonadales</taxon>
        <taxon>Haematococcaceae</taxon>
        <taxon>Haematococcus</taxon>
    </lineage>
</organism>